<evidence type="ECO:0000313" key="1">
    <source>
        <dbReference type="EMBL" id="GLS42246.1"/>
    </source>
</evidence>
<dbReference type="EMBL" id="BSPG01000001">
    <property type="protein sequence ID" value="GLS42246.1"/>
    <property type="molecule type" value="Genomic_DNA"/>
</dbReference>
<comment type="caution">
    <text evidence="1">The sequence shown here is derived from an EMBL/GenBank/DDBJ whole genome shotgun (WGS) entry which is preliminary data.</text>
</comment>
<name>A0ABQ6CZN2_9HYPH</name>
<dbReference type="Proteomes" id="UP001156881">
    <property type="component" value="Unassembled WGS sequence"/>
</dbReference>
<organism evidence="1 2">
    <name type="scientific">Methylobacterium brachythecii</name>
    <dbReference type="NCBI Taxonomy" id="1176177"/>
    <lineage>
        <taxon>Bacteria</taxon>
        <taxon>Pseudomonadati</taxon>
        <taxon>Pseudomonadota</taxon>
        <taxon>Alphaproteobacteria</taxon>
        <taxon>Hyphomicrobiales</taxon>
        <taxon>Methylobacteriaceae</taxon>
        <taxon>Methylobacterium</taxon>
    </lineage>
</organism>
<reference evidence="2" key="1">
    <citation type="journal article" date="2019" name="Int. J. Syst. Evol. Microbiol.">
        <title>The Global Catalogue of Microorganisms (GCM) 10K type strain sequencing project: providing services to taxonomists for standard genome sequencing and annotation.</title>
        <authorList>
            <consortium name="The Broad Institute Genomics Platform"/>
            <consortium name="The Broad Institute Genome Sequencing Center for Infectious Disease"/>
            <person name="Wu L."/>
            <person name="Ma J."/>
        </authorList>
    </citation>
    <scope>NUCLEOTIDE SEQUENCE [LARGE SCALE GENOMIC DNA]</scope>
    <source>
        <strain evidence="2">NBRC 107710</strain>
    </source>
</reference>
<gene>
    <name evidence="1" type="ORF">GCM10007884_02310</name>
</gene>
<accession>A0ABQ6CZN2</accession>
<protein>
    <submittedName>
        <fullName evidence="1">Uncharacterized protein</fullName>
    </submittedName>
</protein>
<evidence type="ECO:0000313" key="2">
    <source>
        <dbReference type="Proteomes" id="UP001156881"/>
    </source>
</evidence>
<proteinExistence type="predicted"/>
<sequence>MREDEVAIAQVLRQPVVIAEAPLQMGDELELDLRIGHQKLQHLRDALRLAITDDGDLRPAPFGRRCR</sequence>
<keyword evidence="2" id="KW-1185">Reference proteome</keyword>